<sequence>MAVFVPRHIRLQHLSGGNYDTNVQTNSFRMQFPTKDVHHYDVEITPQWQPEPKIGIRTRNELIMRVQTMNPHIFTKRAAFDGMKNLFAPLNYFPEQTFRVPFFQDSRKDQKEKVVAVHIKHVNKVNFGSLQQYIRTERSSDEEVNLMLNMLNVFVQATPKQKEGILSNAKSIFVRSERKQSSQIAPLELWRGYFQSVRPAFDKLVINVDVTIGVVLPAADLEKVCAEYLHLRNRNDLKRLRPDQFQKLRQFLKGLKVRVNIGNHKHKTSVKIVRKVIQDVGIETFEKDGEQVTVADHFMRAHNFSIPRSTLGIETKDGKFPITCCSTEEQLYKNRATPEVVRAALEFTPSDPRQRANEINRAFKHFDYANSHFLVTAGIEVRETPEMIKGRMLGTPSIVFGTGERNLNQRPGVWDVMRQRLASPAQISRWIVIDFASVDPAAVHYFVGELLQAMRNLGIQVPNPEGVERRSTQGDVLQELESLRHRHNPSLIVAILPDPAEEQYRTIKRFGDITWGVATQCVRWSNNLSRNVSSRKVNQYQNNLILKINPKLGGVNFSPNSPVLQKLKGMPFMVIGADVSHPGPGSQLPSIASVVASFDRNACQYAASISVQSSRVEVIENFSEMFLDVLNSFRGRNSGAIPKIIIVFRDGVSEGEFDNVARHEKEAMEGVFDQTYPEGKRPKIVHMVVGKRHHVRFFPTNPGQADNRGNGNFKAGLVVDNEIVHPRYCDFYLQSQPGLKGTSIPSHYTVIRNDLGMTMVELQELAYSLCHAYSRSTRSVKVPAPVYYADLVCRRAKFHYDASINDYSVSSASGYEDDDSQLNYYRQHFNPVNSSMKTQMYFV</sequence>
<dbReference type="PANTHER" id="PTHR22891">
    <property type="entry name" value="EUKARYOTIC TRANSLATION INITIATION FACTOR 2C"/>
    <property type="match status" value="1"/>
</dbReference>
<reference evidence="2 3" key="1">
    <citation type="journal article" name="Sci. Rep.">
        <title>Telomere-to-telomere assembled and centromere annotated genomes of the two main subspecies of the button mushroom Agaricus bisporus reveal especially polymorphic chromosome ends.</title>
        <authorList>
            <person name="Sonnenberg A.S.M."/>
            <person name="Sedaghat-Telgerd N."/>
            <person name="Lavrijssen B."/>
            <person name="Ohm R.A."/>
            <person name="Hendrickx P.M."/>
            <person name="Scholtmeijer K."/>
            <person name="Baars J.J.P."/>
            <person name="van Peer A."/>
        </authorList>
    </citation>
    <scope>NUCLEOTIDE SEQUENCE [LARGE SCALE GENOMIC DNA]</scope>
    <source>
        <strain evidence="2 3">H119_p4</strain>
    </source>
</reference>
<dbReference type="Pfam" id="PF08699">
    <property type="entry name" value="ArgoL1"/>
    <property type="match status" value="1"/>
</dbReference>
<evidence type="ECO:0000313" key="2">
    <source>
        <dbReference type="EMBL" id="KAF7778861.1"/>
    </source>
</evidence>
<dbReference type="AlphaFoldDB" id="A0A8H7F6R1"/>
<dbReference type="InterPro" id="IPR003165">
    <property type="entry name" value="Piwi"/>
</dbReference>
<dbReference type="SUPFAM" id="SSF53098">
    <property type="entry name" value="Ribonuclease H-like"/>
    <property type="match status" value="1"/>
</dbReference>
<dbReference type="InterPro" id="IPR036085">
    <property type="entry name" value="PAZ_dom_sf"/>
</dbReference>
<dbReference type="SUPFAM" id="SSF101690">
    <property type="entry name" value="PAZ domain"/>
    <property type="match status" value="1"/>
</dbReference>
<dbReference type="Gene3D" id="3.40.50.2300">
    <property type="match status" value="1"/>
</dbReference>
<dbReference type="SMART" id="SM00950">
    <property type="entry name" value="Piwi"/>
    <property type="match status" value="1"/>
</dbReference>
<dbReference type="Pfam" id="PF16486">
    <property type="entry name" value="ArgoN"/>
    <property type="match status" value="1"/>
</dbReference>
<accession>A0A8H7F6R1</accession>
<dbReference type="InterPro" id="IPR032474">
    <property type="entry name" value="Argonaute_N"/>
</dbReference>
<dbReference type="EMBL" id="JABXXO010000004">
    <property type="protein sequence ID" value="KAF7778861.1"/>
    <property type="molecule type" value="Genomic_DNA"/>
</dbReference>
<organism evidence="2 3">
    <name type="scientific">Agaricus bisporus var. burnettii</name>
    <dbReference type="NCBI Taxonomy" id="192524"/>
    <lineage>
        <taxon>Eukaryota</taxon>
        <taxon>Fungi</taxon>
        <taxon>Dikarya</taxon>
        <taxon>Basidiomycota</taxon>
        <taxon>Agaricomycotina</taxon>
        <taxon>Agaricomycetes</taxon>
        <taxon>Agaricomycetidae</taxon>
        <taxon>Agaricales</taxon>
        <taxon>Agaricineae</taxon>
        <taxon>Agaricaceae</taxon>
        <taxon>Agaricus</taxon>
    </lineage>
</organism>
<dbReference type="Pfam" id="PF02171">
    <property type="entry name" value="Piwi"/>
    <property type="match status" value="1"/>
</dbReference>
<dbReference type="Proteomes" id="UP000629468">
    <property type="component" value="Unassembled WGS sequence"/>
</dbReference>
<feature type="domain" description="Piwi" evidence="1">
    <location>
        <begin position="491"/>
        <end position="801"/>
    </location>
</feature>
<dbReference type="GO" id="GO:0003676">
    <property type="term" value="F:nucleic acid binding"/>
    <property type="evidence" value="ECO:0007669"/>
    <property type="project" value="InterPro"/>
</dbReference>
<dbReference type="InterPro" id="IPR012337">
    <property type="entry name" value="RNaseH-like_sf"/>
</dbReference>
<dbReference type="InterPro" id="IPR036397">
    <property type="entry name" value="RNaseH_sf"/>
</dbReference>
<proteinExistence type="predicted"/>
<dbReference type="Gene3D" id="2.170.260.10">
    <property type="entry name" value="paz domain"/>
    <property type="match status" value="1"/>
</dbReference>
<evidence type="ECO:0000259" key="1">
    <source>
        <dbReference type="PROSITE" id="PS50822"/>
    </source>
</evidence>
<dbReference type="SMART" id="SM01163">
    <property type="entry name" value="DUF1785"/>
    <property type="match status" value="1"/>
</dbReference>
<gene>
    <name evidence="2" type="ORF">Agabi119p4_3206</name>
</gene>
<comment type="caution">
    <text evidence="2">The sequence shown here is derived from an EMBL/GenBank/DDBJ whole genome shotgun (WGS) entry which is preliminary data.</text>
</comment>
<evidence type="ECO:0000313" key="3">
    <source>
        <dbReference type="Proteomes" id="UP000629468"/>
    </source>
</evidence>
<protein>
    <recommendedName>
        <fullName evidence="1">Piwi domain-containing protein</fullName>
    </recommendedName>
</protein>
<dbReference type="PROSITE" id="PS50822">
    <property type="entry name" value="PIWI"/>
    <property type="match status" value="1"/>
</dbReference>
<name>A0A8H7F6R1_AGABI</name>
<dbReference type="InterPro" id="IPR014811">
    <property type="entry name" value="ArgoL1"/>
</dbReference>
<dbReference type="Gene3D" id="3.30.420.10">
    <property type="entry name" value="Ribonuclease H-like superfamily/Ribonuclease H"/>
    <property type="match status" value="1"/>
</dbReference>